<evidence type="ECO:0000313" key="2">
    <source>
        <dbReference type="EMBL" id="SET64977.1"/>
    </source>
</evidence>
<dbReference type="RefSeq" id="WP_090661854.1">
    <property type="nucleotide sequence ID" value="NZ_FOIA01000052.1"/>
</dbReference>
<protein>
    <submittedName>
        <fullName evidence="2">Predicted RNA methylase</fullName>
    </submittedName>
</protein>
<dbReference type="AlphaFoldDB" id="A0A1I0G319"/>
<dbReference type="GO" id="GO:0042054">
    <property type="term" value="F:histone methyltransferase activity"/>
    <property type="evidence" value="ECO:0007669"/>
    <property type="project" value="TreeGrafter"/>
</dbReference>
<sequence length="333" mass="37441">MQNKFESLELGQFIPLHYHHNMLNDPHRMKGFKQAIDWVVKPGAKVLELGGGTGVQSFFAAQKAQKVYCVERNPELVEAARKLIKKNTNGDRIDVIQADAMYYLPPEPVDVVICEMLHTGLLREKQMPVINAFKKRYLEKFGGPLPVFVPEASIQAIQPIQQDFNFEGFNAPTILFQDPYSIQARSQNLSDPEIFQFLTYAEPFNPNCSWDGKIMITQSGQLNALRLITKNILALNMETCSTQDWYTQYIVFPLAKPLTVSKGDKVAICFNYQGGAPLNALSDSLEVTKINDIKCQSVNELNILYAGSVENLANIAQSQQSKIAYSKVQKNSN</sequence>
<keyword evidence="2" id="KW-0808">Transferase</keyword>
<dbReference type="GO" id="GO:0016274">
    <property type="term" value="F:protein-arginine N-methyltransferase activity"/>
    <property type="evidence" value="ECO:0007669"/>
    <property type="project" value="InterPro"/>
</dbReference>
<evidence type="ECO:0000313" key="3">
    <source>
        <dbReference type="Proteomes" id="UP000199345"/>
    </source>
</evidence>
<dbReference type="Gene3D" id="3.40.50.150">
    <property type="entry name" value="Vaccinia Virus protein VP39"/>
    <property type="match status" value="1"/>
</dbReference>
<organism evidence="2 3">
    <name type="scientific">Nitrosomonas marina</name>
    <dbReference type="NCBI Taxonomy" id="917"/>
    <lineage>
        <taxon>Bacteria</taxon>
        <taxon>Pseudomonadati</taxon>
        <taxon>Pseudomonadota</taxon>
        <taxon>Betaproteobacteria</taxon>
        <taxon>Nitrosomonadales</taxon>
        <taxon>Nitrosomonadaceae</taxon>
        <taxon>Nitrosomonas</taxon>
    </lineage>
</organism>
<keyword evidence="3" id="KW-1185">Reference proteome</keyword>
<dbReference type="Proteomes" id="UP000199345">
    <property type="component" value="Unassembled WGS sequence"/>
</dbReference>
<dbReference type="InterPro" id="IPR041698">
    <property type="entry name" value="Methyltransf_25"/>
</dbReference>
<proteinExistence type="predicted"/>
<evidence type="ECO:0000259" key="1">
    <source>
        <dbReference type="Pfam" id="PF13649"/>
    </source>
</evidence>
<dbReference type="SUPFAM" id="SSF53335">
    <property type="entry name" value="S-adenosyl-L-methionine-dependent methyltransferases"/>
    <property type="match status" value="1"/>
</dbReference>
<dbReference type="GO" id="GO:0032259">
    <property type="term" value="P:methylation"/>
    <property type="evidence" value="ECO:0007669"/>
    <property type="project" value="UniProtKB-KW"/>
</dbReference>
<dbReference type="InterPro" id="IPR025799">
    <property type="entry name" value="Arg_MeTrfase"/>
</dbReference>
<keyword evidence="2" id="KW-0489">Methyltransferase</keyword>
<dbReference type="EMBL" id="FOIA01000052">
    <property type="protein sequence ID" value="SET64977.1"/>
    <property type="molecule type" value="Genomic_DNA"/>
</dbReference>
<reference evidence="3" key="1">
    <citation type="submission" date="2016-10" db="EMBL/GenBank/DDBJ databases">
        <authorList>
            <person name="Varghese N."/>
            <person name="Submissions S."/>
        </authorList>
    </citation>
    <scope>NUCLEOTIDE SEQUENCE [LARGE SCALE GENOMIC DNA]</scope>
    <source>
        <strain evidence="3">Nm71</strain>
    </source>
</reference>
<dbReference type="PANTHER" id="PTHR11006:SF53">
    <property type="entry name" value="PROTEIN ARGININE N-METHYLTRANSFERASE 3"/>
    <property type="match status" value="1"/>
</dbReference>
<gene>
    <name evidence="2" type="ORF">SAMN05216326_1521</name>
</gene>
<dbReference type="OrthoDB" id="154490at2"/>
<feature type="domain" description="Methyltransferase" evidence="1">
    <location>
        <begin position="46"/>
        <end position="121"/>
    </location>
</feature>
<accession>A0A1I0G319</accession>
<name>A0A1I0G319_9PROT</name>
<dbReference type="Pfam" id="PF13649">
    <property type="entry name" value="Methyltransf_25"/>
    <property type="match status" value="1"/>
</dbReference>
<dbReference type="CDD" id="cd02440">
    <property type="entry name" value="AdoMet_MTases"/>
    <property type="match status" value="1"/>
</dbReference>
<dbReference type="PANTHER" id="PTHR11006">
    <property type="entry name" value="PROTEIN ARGININE N-METHYLTRANSFERASE"/>
    <property type="match status" value="1"/>
</dbReference>
<dbReference type="InterPro" id="IPR029063">
    <property type="entry name" value="SAM-dependent_MTases_sf"/>
</dbReference>